<proteinExistence type="predicted"/>
<dbReference type="EMBL" id="MT141153">
    <property type="protein sequence ID" value="QJA55353.1"/>
    <property type="molecule type" value="Genomic_DNA"/>
</dbReference>
<gene>
    <name evidence="1" type="ORF">MM415B02061_0011</name>
</gene>
<protein>
    <submittedName>
        <fullName evidence="1">Uncharacterized protein</fullName>
    </submittedName>
</protein>
<sequence>MEERIHMKLKVRSLKCECENVGPGIMRERFWAENCKCHDTNHEIESDLIEVEQE</sequence>
<organism evidence="1">
    <name type="scientific">viral metagenome</name>
    <dbReference type="NCBI Taxonomy" id="1070528"/>
    <lineage>
        <taxon>unclassified sequences</taxon>
        <taxon>metagenomes</taxon>
        <taxon>organismal metagenomes</taxon>
    </lineage>
</organism>
<accession>A0A6M3ID50</accession>
<reference evidence="1" key="1">
    <citation type="submission" date="2020-03" db="EMBL/GenBank/DDBJ databases">
        <title>The deep terrestrial virosphere.</title>
        <authorList>
            <person name="Holmfeldt K."/>
            <person name="Nilsson E."/>
            <person name="Simone D."/>
            <person name="Lopez-Fernandez M."/>
            <person name="Wu X."/>
            <person name="de Brujin I."/>
            <person name="Lundin D."/>
            <person name="Andersson A."/>
            <person name="Bertilsson S."/>
            <person name="Dopson M."/>
        </authorList>
    </citation>
    <scope>NUCLEOTIDE SEQUENCE</scope>
    <source>
        <strain evidence="1">MM415B02061</strain>
    </source>
</reference>
<dbReference type="AlphaFoldDB" id="A0A6M3ID50"/>
<name>A0A6M3ID50_9ZZZZ</name>
<evidence type="ECO:0000313" key="1">
    <source>
        <dbReference type="EMBL" id="QJA55353.1"/>
    </source>
</evidence>